<dbReference type="PROSITE" id="PS00324">
    <property type="entry name" value="ASPARTOKINASE"/>
    <property type="match status" value="1"/>
</dbReference>
<keyword evidence="9" id="KW-0067">ATP-binding</keyword>
<evidence type="ECO:0000256" key="6">
    <source>
        <dbReference type="ARBA" id="ARBA00022679"/>
    </source>
</evidence>
<comment type="pathway">
    <text evidence="3 13">Amino-acid biosynthesis; L-threonine biosynthesis; L-threonine from L-aspartate: step 1/5.</text>
</comment>
<dbReference type="PANTHER" id="PTHR21499">
    <property type="entry name" value="ASPARTATE KINASE"/>
    <property type="match status" value="1"/>
</dbReference>
<evidence type="ECO:0000256" key="5">
    <source>
        <dbReference type="ARBA" id="ARBA00022605"/>
    </source>
</evidence>
<reference evidence="16" key="1">
    <citation type="journal article" date="2011" name="Environ. Microbiol.">
        <title>Time-series analyses of Monterey Bay coastal microbial picoplankton using a 'genome proxy' microarray.</title>
        <authorList>
            <person name="Rich V.I."/>
            <person name="Pham V.D."/>
            <person name="Eppley J."/>
            <person name="Shi Y."/>
            <person name="DeLong E.F."/>
        </authorList>
    </citation>
    <scope>NUCLEOTIDE SEQUENCE</scope>
</reference>
<protein>
    <recommendedName>
        <fullName evidence="12">Aspartokinase</fullName>
        <ecNumber evidence="12">2.7.2.4</ecNumber>
    </recommendedName>
</protein>
<evidence type="ECO:0000256" key="10">
    <source>
        <dbReference type="ARBA" id="ARBA00023154"/>
    </source>
</evidence>
<feature type="domain" description="Aspartate/glutamate/uridylate kinase" evidence="15">
    <location>
        <begin position="44"/>
        <end position="268"/>
    </location>
</feature>
<accession>E0XQE6</accession>
<dbReference type="EMBL" id="GU474842">
    <property type="protein sequence ID" value="ADI16637.1"/>
    <property type="molecule type" value="Genomic_DNA"/>
</dbReference>
<evidence type="ECO:0000256" key="7">
    <source>
        <dbReference type="ARBA" id="ARBA00022741"/>
    </source>
</evidence>
<dbReference type="CDD" id="cd04261">
    <property type="entry name" value="AAK_AKii-LysC-BS"/>
    <property type="match status" value="1"/>
</dbReference>
<evidence type="ECO:0000256" key="11">
    <source>
        <dbReference type="ARBA" id="ARBA00047872"/>
    </source>
</evidence>
<evidence type="ECO:0000256" key="13">
    <source>
        <dbReference type="RuleBase" id="RU004249"/>
    </source>
</evidence>
<dbReference type="InterPro" id="IPR001341">
    <property type="entry name" value="Asp_kinase"/>
</dbReference>
<keyword evidence="10" id="KW-0457">Lysine biosynthesis</keyword>
<dbReference type="FunFam" id="3.40.1160.10:FF:000002">
    <property type="entry name" value="Aspartokinase"/>
    <property type="match status" value="1"/>
</dbReference>
<evidence type="ECO:0000256" key="8">
    <source>
        <dbReference type="ARBA" id="ARBA00022777"/>
    </source>
</evidence>
<dbReference type="InterPro" id="IPR041740">
    <property type="entry name" value="AKii-LysC-BS"/>
</dbReference>
<sequence>MWRGCQEACGHTESESSQTQPCDRIKKHCGLRAQRSWDEVPMPVIVQKYGGSSVSSVDKIRRVAERIAATRAEGHDIVAVVSAMGNTTNELLTLAHDASGEPDRRELDMLLSVGERITMALLAMVLCEMGVPARSLTGSQAGVVTDEVSNAARVVEVRPDRLKAVLEGGEVAVVAGFQGVSRAREVTTLGRGGSDTTAVALTAALEADWCEICSDVDGVWSADPRVVPSAIKLDEITLEEGLALARGGAKVLYEDAVRYARDHGIEIVAVSSFGPGSGTRLRPSIDRDRDVFAVTSDTQLVAIEVSDSSVALEQRLTALGARLRHREGTRWLVDTRNVHGSFVCPEGAMPLGDVARISVVGSRAGERVDVVRRGNAALRGIPWIRSGGTGDVAWWETHRDDAVVATERLHDAMVRS</sequence>
<evidence type="ECO:0000256" key="3">
    <source>
        <dbReference type="ARBA" id="ARBA00005139"/>
    </source>
</evidence>
<evidence type="ECO:0000259" key="15">
    <source>
        <dbReference type="Pfam" id="PF00696"/>
    </source>
</evidence>
<comment type="similarity">
    <text evidence="4 12">Belongs to the aspartokinase family.</text>
</comment>
<evidence type="ECO:0000256" key="14">
    <source>
        <dbReference type="SAM" id="MobiDB-lite"/>
    </source>
</evidence>
<evidence type="ECO:0000256" key="2">
    <source>
        <dbReference type="ARBA" id="ARBA00004986"/>
    </source>
</evidence>
<dbReference type="GO" id="GO:0005829">
    <property type="term" value="C:cytosol"/>
    <property type="evidence" value="ECO:0007669"/>
    <property type="project" value="TreeGrafter"/>
</dbReference>
<comment type="pathway">
    <text evidence="2 13">Amino-acid biosynthesis; L-methionine biosynthesis via de novo pathway; L-homoserine from L-aspartate: step 1/3.</text>
</comment>
<dbReference type="UniPathway" id="UPA00050">
    <property type="reaction ID" value="UER00461"/>
</dbReference>
<dbReference type="GO" id="GO:0009088">
    <property type="term" value="P:threonine biosynthetic process"/>
    <property type="evidence" value="ECO:0007669"/>
    <property type="project" value="UniProtKB-UniPathway"/>
</dbReference>
<keyword evidence="8 12" id="KW-0418">Kinase</keyword>
<comment type="catalytic activity">
    <reaction evidence="11 12">
        <text>L-aspartate + ATP = 4-phospho-L-aspartate + ADP</text>
        <dbReference type="Rhea" id="RHEA:23776"/>
        <dbReference type="ChEBI" id="CHEBI:29991"/>
        <dbReference type="ChEBI" id="CHEBI:30616"/>
        <dbReference type="ChEBI" id="CHEBI:57535"/>
        <dbReference type="ChEBI" id="CHEBI:456216"/>
        <dbReference type="EC" id="2.7.2.4"/>
    </reaction>
</comment>
<dbReference type="InterPro" id="IPR036393">
    <property type="entry name" value="AceGlu_kinase-like_sf"/>
</dbReference>
<comment type="pathway">
    <text evidence="1 13">Amino-acid biosynthesis; L-lysine biosynthesis via DAP pathway; (S)-tetrahydrodipicolinate from L-aspartate: step 1/4.</text>
</comment>
<name>E0XQE6_9DELT</name>
<dbReference type="PANTHER" id="PTHR21499:SF3">
    <property type="entry name" value="ASPARTOKINASE"/>
    <property type="match status" value="1"/>
</dbReference>
<evidence type="ECO:0000256" key="4">
    <source>
        <dbReference type="ARBA" id="ARBA00010122"/>
    </source>
</evidence>
<dbReference type="UniPathway" id="UPA00034">
    <property type="reaction ID" value="UER00015"/>
</dbReference>
<dbReference type="UniPathway" id="UPA00051">
    <property type="reaction ID" value="UER00462"/>
</dbReference>
<dbReference type="GO" id="GO:0004072">
    <property type="term" value="F:aspartate kinase activity"/>
    <property type="evidence" value="ECO:0007669"/>
    <property type="project" value="UniProtKB-EC"/>
</dbReference>
<keyword evidence="5 13" id="KW-0028">Amino-acid biosynthesis</keyword>
<evidence type="ECO:0000256" key="9">
    <source>
        <dbReference type="ARBA" id="ARBA00022840"/>
    </source>
</evidence>
<dbReference type="GO" id="GO:0009090">
    <property type="term" value="P:homoserine biosynthetic process"/>
    <property type="evidence" value="ECO:0007669"/>
    <property type="project" value="TreeGrafter"/>
</dbReference>
<dbReference type="EC" id="2.7.2.4" evidence="12"/>
<organism evidence="16">
    <name type="scientific">uncultured delta proteobacterium HF0010_01J10</name>
    <dbReference type="NCBI Taxonomy" id="710820"/>
    <lineage>
        <taxon>Bacteria</taxon>
        <taxon>Deltaproteobacteria</taxon>
        <taxon>environmental samples</taxon>
    </lineage>
</organism>
<dbReference type="AlphaFoldDB" id="E0XQE6"/>
<dbReference type="Gene3D" id="3.40.1160.10">
    <property type="entry name" value="Acetylglutamate kinase-like"/>
    <property type="match status" value="1"/>
</dbReference>
<evidence type="ECO:0000256" key="12">
    <source>
        <dbReference type="RuleBase" id="RU003448"/>
    </source>
</evidence>
<dbReference type="GO" id="GO:0009089">
    <property type="term" value="P:lysine biosynthetic process via diaminopimelate"/>
    <property type="evidence" value="ECO:0007669"/>
    <property type="project" value="UniProtKB-UniPathway"/>
</dbReference>
<dbReference type="InterPro" id="IPR018042">
    <property type="entry name" value="Aspartate_kinase_CS"/>
</dbReference>
<feature type="region of interest" description="Disordered" evidence="14">
    <location>
        <begin position="1"/>
        <end position="20"/>
    </location>
</feature>
<proteinExistence type="inferred from homology"/>
<dbReference type="NCBIfam" id="TIGR00657">
    <property type="entry name" value="asp_kinases"/>
    <property type="match status" value="1"/>
</dbReference>
<keyword evidence="6 12" id="KW-0808">Transferase</keyword>
<evidence type="ECO:0000313" key="16">
    <source>
        <dbReference type="EMBL" id="ADI16637.1"/>
    </source>
</evidence>
<evidence type="ECO:0000256" key="1">
    <source>
        <dbReference type="ARBA" id="ARBA00004766"/>
    </source>
</evidence>
<dbReference type="GO" id="GO:0005524">
    <property type="term" value="F:ATP binding"/>
    <property type="evidence" value="ECO:0007669"/>
    <property type="project" value="UniProtKB-KW"/>
</dbReference>
<dbReference type="InterPro" id="IPR001048">
    <property type="entry name" value="Asp/Glu/Uridylate_kinase"/>
</dbReference>
<dbReference type="SUPFAM" id="SSF53633">
    <property type="entry name" value="Carbamate kinase-like"/>
    <property type="match status" value="1"/>
</dbReference>
<keyword evidence="7" id="KW-0547">Nucleotide-binding</keyword>
<dbReference type="Pfam" id="PF00696">
    <property type="entry name" value="AA_kinase"/>
    <property type="match status" value="1"/>
</dbReference>